<evidence type="ECO:0000256" key="1">
    <source>
        <dbReference type="ARBA" id="ARBA00022490"/>
    </source>
</evidence>
<evidence type="ECO:0000313" key="11">
    <source>
        <dbReference type="Proteomes" id="UP000274920"/>
    </source>
</evidence>
<dbReference type="Proteomes" id="UP000274920">
    <property type="component" value="Unassembled WGS sequence"/>
</dbReference>
<keyword evidence="4 7" id="KW-0547">Nucleotide-binding</keyword>
<evidence type="ECO:0000256" key="2">
    <source>
        <dbReference type="ARBA" id="ARBA00022598"/>
    </source>
</evidence>
<dbReference type="GO" id="GO:0005829">
    <property type="term" value="C:cytosol"/>
    <property type="evidence" value="ECO:0007669"/>
    <property type="project" value="TreeGrafter"/>
</dbReference>
<keyword evidence="5 7" id="KW-0067">ATP-binding</keyword>
<dbReference type="GO" id="GO:0070981">
    <property type="term" value="P:L-asparagine biosynthetic process"/>
    <property type="evidence" value="ECO:0007669"/>
    <property type="project" value="UniProtKB-UniRule"/>
</dbReference>
<dbReference type="Gene3D" id="3.30.930.10">
    <property type="entry name" value="Bira Bifunctional Protein, Domain 2"/>
    <property type="match status" value="1"/>
</dbReference>
<evidence type="ECO:0000259" key="9">
    <source>
        <dbReference type="PROSITE" id="PS50862"/>
    </source>
</evidence>
<comment type="catalytic activity">
    <reaction evidence="7">
        <text>L-aspartate + NH4(+) + ATP = L-asparagine + AMP + diphosphate + H(+)</text>
        <dbReference type="Rhea" id="RHEA:11372"/>
        <dbReference type="ChEBI" id="CHEBI:15378"/>
        <dbReference type="ChEBI" id="CHEBI:28938"/>
        <dbReference type="ChEBI" id="CHEBI:29991"/>
        <dbReference type="ChEBI" id="CHEBI:30616"/>
        <dbReference type="ChEBI" id="CHEBI:33019"/>
        <dbReference type="ChEBI" id="CHEBI:58048"/>
        <dbReference type="ChEBI" id="CHEBI:456215"/>
        <dbReference type="EC" id="6.3.1.1"/>
    </reaction>
</comment>
<comment type="similarity">
    <text evidence="7">Belongs to the class-II aminoacyl-tRNA synthetase family. AsnA subfamily.</text>
</comment>
<evidence type="ECO:0000256" key="5">
    <source>
        <dbReference type="ARBA" id="ARBA00022840"/>
    </source>
</evidence>
<comment type="pathway">
    <text evidence="7">Amino-acid biosynthesis; L-asparagine biosynthesis; L-asparagine from L-aspartate (ammonia route): step 1/1.</text>
</comment>
<evidence type="ECO:0000256" key="3">
    <source>
        <dbReference type="ARBA" id="ARBA00022605"/>
    </source>
</evidence>
<evidence type="ECO:0000313" key="10">
    <source>
        <dbReference type="EMBL" id="RRK32016.1"/>
    </source>
</evidence>
<dbReference type="GO" id="GO:0004071">
    <property type="term" value="F:aspartate-ammonia ligase activity"/>
    <property type="evidence" value="ECO:0007669"/>
    <property type="project" value="UniProtKB-UniRule"/>
</dbReference>
<dbReference type="GO" id="GO:0016740">
    <property type="term" value="F:transferase activity"/>
    <property type="evidence" value="ECO:0007669"/>
    <property type="project" value="UniProtKB-ARBA"/>
</dbReference>
<comment type="caution">
    <text evidence="10">The sequence shown here is derived from an EMBL/GenBank/DDBJ whole genome shotgun (WGS) entry which is preliminary data.</text>
</comment>
<dbReference type="RefSeq" id="WP_125127565.1">
    <property type="nucleotide sequence ID" value="NZ_RHJS01000002.1"/>
</dbReference>
<reference evidence="10" key="1">
    <citation type="submission" date="2018-10" db="EMBL/GenBank/DDBJ databases">
        <title>Schaedlerella arabinophila gen. nov. sp. nov., isolated from the mouse intestinal tract and comparative analysis with the genome of the closely related altered Schaedler flora strain ASF502.</title>
        <authorList>
            <person name="Miyake S."/>
            <person name="Soh M."/>
            <person name="Seedorf H."/>
        </authorList>
    </citation>
    <scope>NUCLEOTIDE SEQUENCE [LARGE SCALE GENOMIC DNA]</scope>
    <source>
        <strain evidence="10">DSM 106076</strain>
    </source>
</reference>
<dbReference type="HAMAP" id="MF_00555">
    <property type="entry name" value="AsnA"/>
    <property type="match status" value="1"/>
</dbReference>
<dbReference type="EC" id="6.3.1.1" evidence="7 8"/>
<keyword evidence="1 7" id="KW-0963">Cytoplasm</keyword>
<keyword evidence="2 7" id="KW-0436">Ligase</keyword>
<feature type="domain" description="Aminoacyl-transfer RNA synthetases class-II family profile" evidence="9">
    <location>
        <begin position="112"/>
        <end position="321"/>
    </location>
</feature>
<dbReference type="AlphaFoldDB" id="A0A3R8KZY3"/>
<keyword evidence="11" id="KW-1185">Reference proteome</keyword>
<dbReference type="InterPro" id="IPR045864">
    <property type="entry name" value="aa-tRNA-synth_II/BPL/LPL"/>
</dbReference>
<protein>
    <recommendedName>
        <fullName evidence="7 8">Aspartate--ammonia ligase</fullName>
        <ecNumber evidence="7 8">6.3.1.1</ecNumber>
    </recommendedName>
    <alternativeName>
        <fullName evidence="7">Asparagine synthetase A</fullName>
    </alternativeName>
</protein>
<dbReference type="GO" id="GO:0005524">
    <property type="term" value="F:ATP binding"/>
    <property type="evidence" value="ECO:0007669"/>
    <property type="project" value="UniProtKB-UniRule"/>
</dbReference>
<accession>A0A3R8KZY3</accession>
<gene>
    <name evidence="7" type="primary">asnA</name>
    <name evidence="10" type="ORF">EBB54_12005</name>
</gene>
<dbReference type="PROSITE" id="PS50862">
    <property type="entry name" value="AA_TRNA_LIGASE_II"/>
    <property type="match status" value="1"/>
</dbReference>
<dbReference type="Pfam" id="PF03590">
    <property type="entry name" value="AsnA"/>
    <property type="match status" value="1"/>
</dbReference>
<dbReference type="PANTHER" id="PTHR30073:SF5">
    <property type="entry name" value="ASPARTATE--AMMONIA LIGASE"/>
    <property type="match status" value="1"/>
</dbReference>
<proteinExistence type="inferred from homology"/>
<dbReference type="PIRSF" id="PIRSF001555">
    <property type="entry name" value="Asp_ammon_ligase"/>
    <property type="match status" value="1"/>
</dbReference>
<evidence type="ECO:0000256" key="8">
    <source>
        <dbReference type="NCBIfam" id="TIGR00669"/>
    </source>
</evidence>
<comment type="subcellular location">
    <subcellularLocation>
        <location evidence="7">Cytoplasm</location>
    </subcellularLocation>
</comment>
<keyword evidence="3 7" id="KW-0028">Amino-acid biosynthesis</keyword>
<dbReference type="NCBIfam" id="TIGR00669">
    <property type="entry name" value="asnA"/>
    <property type="match status" value="1"/>
</dbReference>
<dbReference type="EMBL" id="RHJS01000002">
    <property type="protein sequence ID" value="RRK32016.1"/>
    <property type="molecule type" value="Genomic_DNA"/>
</dbReference>
<evidence type="ECO:0000256" key="7">
    <source>
        <dbReference type="HAMAP-Rule" id="MF_00555"/>
    </source>
</evidence>
<organism evidence="10 11">
    <name type="scientific">Schaedlerella arabinosiphila</name>
    <dbReference type="NCBI Taxonomy" id="2044587"/>
    <lineage>
        <taxon>Bacteria</taxon>
        <taxon>Bacillati</taxon>
        <taxon>Bacillota</taxon>
        <taxon>Clostridia</taxon>
        <taxon>Lachnospirales</taxon>
        <taxon>Lachnospiraceae</taxon>
        <taxon>Schaedlerella</taxon>
    </lineage>
</organism>
<dbReference type="SUPFAM" id="SSF55681">
    <property type="entry name" value="Class II aaRS and biotin synthetases"/>
    <property type="match status" value="1"/>
</dbReference>
<sequence length="336" mass="38740">MEHLIIPDGYRSPLTIRETEVAIKEVKDHFERALAKSLHLTRVSAPLFVRPESGLNDNLNGVERPVSFGIREQDEAEAEIVHSLAKWKRHALKHYGFHSGEGLYTDMSAIRRDEDTDNIHSLYVDQWDWEKVISREERNMETLEYTVRKVFSALKETEDFISRRYNYIQPLLPEDIFFITSQELEDMYPDCTPKERENRITKVKKAVFVSQIGKVLSSGQKHDGRAPDYDDWELNGDILVWYPVLNMGLEISSMGIRVDEESLSRQLKLAGCEERAGLPFQKALLNRELPYTIGGGIGQSRICMYYLRKAHIGEVQASIWPENVLSTAREQGIQLL</sequence>
<evidence type="ECO:0000256" key="4">
    <source>
        <dbReference type="ARBA" id="ARBA00022741"/>
    </source>
</evidence>
<dbReference type="UniPathway" id="UPA00134">
    <property type="reaction ID" value="UER00194"/>
</dbReference>
<dbReference type="PANTHER" id="PTHR30073">
    <property type="entry name" value="ASPARTATE--AMMONIA LIGASE"/>
    <property type="match status" value="1"/>
</dbReference>
<evidence type="ECO:0000256" key="6">
    <source>
        <dbReference type="ARBA" id="ARBA00022888"/>
    </source>
</evidence>
<keyword evidence="6 7" id="KW-0061">Asparagine biosynthesis</keyword>
<dbReference type="InterPro" id="IPR006195">
    <property type="entry name" value="aa-tRNA-synth_II"/>
</dbReference>
<name>A0A3R8KZY3_9FIRM</name>
<dbReference type="InterPro" id="IPR004618">
    <property type="entry name" value="AsnA"/>
</dbReference>
<dbReference type="GO" id="GO:0140096">
    <property type="term" value="F:catalytic activity, acting on a protein"/>
    <property type="evidence" value="ECO:0007669"/>
    <property type="project" value="UniProtKB-ARBA"/>
</dbReference>